<comment type="caution">
    <text evidence="7">The sequence shown here is derived from an EMBL/GenBank/DDBJ whole genome shotgun (WGS) entry which is preliminary data.</text>
</comment>
<dbReference type="GO" id="GO:0043565">
    <property type="term" value="F:sequence-specific DNA binding"/>
    <property type="evidence" value="ECO:0007669"/>
    <property type="project" value="InterPro"/>
</dbReference>
<dbReference type="GO" id="GO:0003700">
    <property type="term" value="F:DNA-binding transcription factor activity"/>
    <property type="evidence" value="ECO:0007669"/>
    <property type="project" value="InterPro"/>
</dbReference>
<sequence length="399" mass="43321">MFPPMIRPAASAPVTGATPSASAASFASFASSASSASSTTSAPGASGASGTPAARAARTTQVAIVALPPVSMSGVGPIVDALNLANEIDGRALYRWQMVSWNGRPVPLSGGAQWPADAAFGDGLACDWLIVVTERYQQFADYRLFLASLARVGQRTPLVTGIHHGVWWLAMAGQLQGYRVAVNWETYQQFAEQFERTIVTQHLYEIDRDRATCAGGQATLDFMLAMIGREHGPELVDRIADAMGASTLRSGDERQRIPFVTAPGERHPRLNDALMLMEANIEDPLTTDEIAGHVGVSRRQLERLFRQYLNAMPSKYYLGLRLAKARSQLQRTSKSVVQISLACGFSSAAHFSNAYRERFGVTPREDRRNWIERQHGGTPGVVQEPRAGALVEPPERDPA</sequence>
<dbReference type="PANTHER" id="PTHR46796">
    <property type="entry name" value="HTH-TYPE TRANSCRIPTIONAL ACTIVATOR RHAS-RELATED"/>
    <property type="match status" value="1"/>
</dbReference>
<evidence type="ECO:0000256" key="3">
    <source>
        <dbReference type="ARBA" id="ARBA00023163"/>
    </source>
</evidence>
<evidence type="ECO:0000256" key="2">
    <source>
        <dbReference type="ARBA" id="ARBA00023125"/>
    </source>
</evidence>
<dbReference type="PRINTS" id="PR00032">
    <property type="entry name" value="HTHARAC"/>
</dbReference>
<keyword evidence="2" id="KW-0238">DNA-binding</keyword>
<dbReference type="FunFam" id="1.10.10.60:FF:000090">
    <property type="entry name" value="Transcriptional regulator ArgR, AraC family"/>
    <property type="match status" value="1"/>
</dbReference>
<dbReference type="Pfam" id="PF12833">
    <property type="entry name" value="HTH_18"/>
    <property type="match status" value="1"/>
</dbReference>
<dbReference type="SUPFAM" id="SSF52317">
    <property type="entry name" value="Class I glutamine amidotransferase-like"/>
    <property type="match status" value="1"/>
</dbReference>
<feature type="signal peptide" evidence="5">
    <location>
        <begin position="1"/>
        <end position="23"/>
    </location>
</feature>
<proteinExistence type="predicted"/>
<protein>
    <submittedName>
        <fullName evidence="7">AraC family transcriptional regulator</fullName>
    </submittedName>
</protein>
<feature type="chain" id="PRO_5015447026" evidence="5">
    <location>
        <begin position="24"/>
        <end position="399"/>
    </location>
</feature>
<dbReference type="Proteomes" id="UP000237381">
    <property type="component" value="Unassembled WGS sequence"/>
</dbReference>
<gene>
    <name evidence="7" type="ORF">B0G62_12714</name>
</gene>
<dbReference type="SUPFAM" id="SSF46689">
    <property type="entry name" value="Homeodomain-like"/>
    <property type="match status" value="2"/>
</dbReference>
<dbReference type="InterPro" id="IPR009057">
    <property type="entry name" value="Homeodomain-like_sf"/>
</dbReference>
<name>A0A2S4LUA5_9BURK</name>
<reference evidence="7 8" key="1">
    <citation type="submission" date="2018-01" db="EMBL/GenBank/DDBJ databases">
        <title>Genomic Encyclopedia of Type Strains, Phase III (KMG-III): the genomes of soil and plant-associated and newly described type strains.</title>
        <authorList>
            <person name="Whitman W."/>
        </authorList>
    </citation>
    <scope>NUCLEOTIDE SEQUENCE [LARGE SCALE GENOMIC DNA]</scope>
    <source>
        <strain evidence="7 8">JCM 18070</strain>
    </source>
</reference>
<evidence type="ECO:0000259" key="6">
    <source>
        <dbReference type="PROSITE" id="PS01124"/>
    </source>
</evidence>
<evidence type="ECO:0000256" key="1">
    <source>
        <dbReference type="ARBA" id="ARBA00023015"/>
    </source>
</evidence>
<accession>A0A2S4LUA5</accession>
<evidence type="ECO:0000256" key="4">
    <source>
        <dbReference type="SAM" id="MobiDB-lite"/>
    </source>
</evidence>
<keyword evidence="5" id="KW-0732">Signal</keyword>
<evidence type="ECO:0000256" key="5">
    <source>
        <dbReference type="SAM" id="SignalP"/>
    </source>
</evidence>
<dbReference type="InterPro" id="IPR050204">
    <property type="entry name" value="AraC_XylS_family_regulators"/>
</dbReference>
<dbReference type="CDD" id="cd03136">
    <property type="entry name" value="GATase1_AraC_ArgR_like"/>
    <property type="match status" value="1"/>
</dbReference>
<dbReference type="Gene3D" id="1.10.10.60">
    <property type="entry name" value="Homeodomain-like"/>
    <property type="match status" value="1"/>
</dbReference>
<dbReference type="EMBL" id="PQGA01000027">
    <property type="protein sequence ID" value="POR46032.1"/>
    <property type="molecule type" value="Genomic_DNA"/>
</dbReference>
<feature type="region of interest" description="Disordered" evidence="4">
    <location>
        <begin position="372"/>
        <end position="399"/>
    </location>
</feature>
<organism evidence="7 8">
    <name type="scientific">Paraburkholderia eburnea</name>
    <dbReference type="NCBI Taxonomy" id="1189126"/>
    <lineage>
        <taxon>Bacteria</taxon>
        <taxon>Pseudomonadati</taxon>
        <taxon>Pseudomonadota</taxon>
        <taxon>Betaproteobacteria</taxon>
        <taxon>Burkholderiales</taxon>
        <taxon>Burkholderiaceae</taxon>
        <taxon>Paraburkholderia</taxon>
    </lineage>
</organism>
<dbReference type="AlphaFoldDB" id="A0A2S4LUA5"/>
<keyword evidence="3" id="KW-0804">Transcription</keyword>
<dbReference type="PROSITE" id="PS01124">
    <property type="entry name" value="HTH_ARAC_FAMILY_2"/>
    <property type="match status" value="1"/>
</dbReference>
<dbReference type="Gene3D" id="3.40.50.880">
    <property type="match status" value="1"/>
</dbReference>
<evidence type="ECO:0000313" key="8">
    <source>
        <dbReference type="Proteomes" id="UP000237381"/>
    </source>
</evidence>
<dbReference type="InterPro" id="IPR018062">
    <property type="entry name" value="HTH_AraC-typ_CS"/>
</dbReference>
<dbReference type="InterPro" id="IPR018060">
    <property type="entry name" value="HTH_AraC"/>
</dbReference>
<dbReference type="PROSITE" id="PS00041">
    <property type="entry name" value="HTH_ARAC_FAMILY_1"/>
    <property type="match status" value="1"/>
</dbReference>
<evidence type="ECO:0000313" key="7">
    <source>
        <dbReference type="EMBL" id="POR46032.1"/>
    </source>
</evidence>
<dbReference type="SMART" id="SM00342">
    <property type="entry name" value="HTH_ARAC"/>
    <property type="match status" value="1"/>
</dbReference>
<feature type="domain" description="HTH araC/xylS-type" evidence="6">
    <location>
        <begin position="271"/>
        <end position="369"/>
    </location>
</feature>
<dbReference type="InterPro" id="IPR020449">
    <property type="entry name" value="Tscrpt_reg_AraC-type_HTH"/>
</dbReference>
<keyword evidence="8" id="KW-1185">Reference proteome</keyword>
<dbReference type="InterPro" id="IPR029062">
    <property type="entry name" value="Class_I_gatase-like"/>
</dbReference>
<keyword evidence="1" id="KW-0805">Transcription regulation</keyword>